<evidence type="ECO:0000313" key="1">
    <source>
        <dbReference type="EMBL" id="SMX39124.1"/>
    </source>
</evidence>
<reference evidence="1 2" key="1">
    <citation type="submission" date="2017-05" db="EMBL/GenBank/DDBJ databases">
        <authorList>
            <person name="Song R."/>
            <person name="Chenine A.L."/>
            <person name="Ruprecht R.M."/>
        </authorList>
    </citation>
    <scope>NUCLEOTIDE SEQUENCE [LARGE SCALE GENOMIC DNA]</scope>
    <source>
        <strain evidence="1 2">CECT 8898</strain>
    </source>
</reference>
<accession>A0A238K9Q9</accession>
<sequence length="223" mass="23623">MTAGRLAQIDDTAHAAGLRVRGALHPGPDDGAPEGTGTLLLLGPDEPCFWPVFTAAPEYRYGAPDPLDRWSKRVIGALATEWGGTAIFPSDGPPYAPFLTWALASGRAWSSPVGMLVQDAAGLFISYRGAVALPARLDLPPPAAKPCDACPRPCETACPVGALAPGQMYDVARCKAHLRRPEGMECRHGGCLVRRACPVAKDFERLPQQSAFHMAAFLGDPVP</sequence>
<dbReference type="OrthoDB" id="8279740at2"/>
<organism evidence="1 2">
    <name type="scientific">Maliponia aquimaris</name>
    <dbReference type="NCBI Taxonomy" id="1673631"/>
    <lineage>
        <taxon>Bacteria</taxon>
        <taxon>Pseudomonadati</taxon>
        <taxon>Pseudomonadota</taxon>
        <taxon>Alphaproteobacteria</taxon>
        <taxon>Rhodobacterales</taxon>
        <taxon>Paracoccaceae</taxon>
        <taxon>Maliponia</taxon>
    </lineage>
</organism>
<evidence type="ECO:0000313" key="2">
    <source>
        <dbReference type="Proteomes" id="UP000207598"/>
    </source>
</evidence>
<dbReference type="AlphaFoldDB" id="A0A238K9Q9"/>
<dbReference type="Proteomes" id="UP000207598">
    <property type="component" value="Unassembled WGS sequence"/>
</dbReference>
<gene>
    <name evidence="1" type="primary">queG_1</name>
    <name evidence="1" type="ORF">MAA8898_01892</name>
</gene>
<name>A0A238K9Q9_9RHOB</name>
<dbReference type="RefSeq" id="WP_094020713.1">
    <property type="nucleotide sequence ID" value="NZ_FXYF01000004.1"/>
</dbReference>
<proteinExistence type="predicted"/>
<protein>
    <submittedName>
        <fullName evidence="1">Epoxyqueuosine reductase</fullName>
    </submittedName>
</protein>
<keyword evidence="2" id="KW-1185">Reference proteome</keyword>
<dbReference type="EMBL" id="FXYF01000004">
    <property type="protein sequence ID" value="SMX39124.1"/>
    <property type="molecule type" value="Genomic_DNA"/>
</dbReference>